<accession>A0AAV3YM24</accession>
<reference evidence="1 2" key="1">
    <citation type="journal article" date="2021" name="Elife">
        <title>Chloroplast acquisition without the gene transfer in kleptoplastic sea slugs, Plakobranchus ocellatus.</title>
        <authorList>
            <person name="Maeda T."/>
            <person name="Takahashi S."/>
            <person name="Yoshida T."/>
            <person name="Shimamura S."/>
            <person name="Takaki Y."/>
            <person name="Nagai Y."/>
            <person name="Toyoda A."/>
            <person name="Suzuki Y."/>
            <person name="Arimoto A."/>
            <person name="Ishii H."/>
            <person name="Satoh N."/>
            <person name="Nishiyama T."/>
            <person name="Hasebe M."/>
            <person name="Maruyama T."/>
            <person name="Minagawa J."/>
            <person name="Obokata J."/>
            <person name="Shigenobu S."/>
        </authorList>
    </citation>
    <scope>NUCLEOTIDE SEQUENCE [LARGE SCALE GENOMIC DNA]</scope>
</reference>
<evidence type="ECO:0000313" key="2">
    <source>
        <dbReference type="Proteomes" id="UP000735302"/>
    </source>
</evidence>
<keyword evidence="2" id="KW-1185">Reference proteome</keyword>
<gene>
    <name evidence="1" type="ORF">PoB_000968700</name>
</gene>
<proteinExistence type="predicted"/>
<dbReference type="Proteomes" id="UP000735302">
    <property type="component" value="Unassembled WGS sequence"/>
</dbReference>
<protein>
    <submittedName>
        <fullName evidence="1">Uncharacterized protein</fullName>
    </submittedName>
</protein>
<dbReference type="EMBL" id="BLXT01001108">
    <property type="protein sequence ID" value="GFN83181.1"/>
    <property type="molecule type" value="Genomic_DNA"/>
</dbReference>
<sequence>MDCPQVPILGSDDETALKLAMALAFPQAARLTCTGHWEQNFSHTLADKVGLPSQERQRFITQIFGDNGIIAHGTDHMDIVDRLQHMAESTENRSVQKLIELMSPLLVENAKGLERPGLHLASPLWTNNNCKSLNHCLKQALSWRSLKLVEVVQKLHSIIKTQHREVQRAICGVVEFVLVDEYQRFGVPKDVWYSYTGKQQKRHMKKFTITTKERLVRSTNSEKVVVEPKHKGKKQGQRKRKICNRTLSVSKRRQLNRF</sequence>
<name>A0AAV3YM24_9GAST</name>
<comment type="caution">
    <text evidence="1">The sequence shown here is derived from an EMBL/GenBank/DDBJ whole genome shotgun (WGS) entry which is preliminary data.</text>
</comment>
<dbReference type="AlphaFoldDB" id="A0AAV3YM24"/>
<organism evidence="1 2">
    <name type="scientific">Plakobranchus ocellatus</name>
    <dbReference type="NCBI Taxonomy" id="259542"/>
    <lineage>
        <taxon>Eukaryota</taxon>
        <taxon>Metazoa</taxon>
        <taxon>Spiralia</taxon>
        <taxon>Lophotrochozoa</taxon>
        <taxon>Mollusca</taxon>
        <taxon>Gastropoda</taxon>
        <taxon>Heterobranchia</taxon>
        <taxon>Euthyneura</taxon>
        <taxon>Panpulmonata</taxon>
        <taxon>Sacoglossa</taxon>
        <taxon>Placobranchoidea</taxon>
        <taxon>Plakobranchidae</taxon>
        <taxon>Plakobranchus</taxon>
    </lineage>
</organism>
<evidence type="ECO:0000313" key="1">
    <source>
        <dbReference type="EMBL" id="GFN83181.1"/>
    </source>
</evidence>